<organism evidence="5 6">
    <name type="scientific">Rhodamnia argentea</name>
    <dbReference type="NCBI Taxonomy" id="178133"/>
    <lineage>
        <taxon>Eukaryota</taxon>
        <taxon>Viridiplantae</taxon>
        <taxon>Streptophyta</taxon>
        <taxon>Embryophyta</taxon>
        <taxon>Tracheophyta</taxon>
        <taxon>Spermatophyta</taxon>
        <taxon>Magnoliopsida</taxon>
        <taxon>eudicotyledons</taxon>
        <taxon>Gunneridae</taxon>
        <taxon>Pentapetalae</taxon>
        <taxon>rosids</taxon>
        <taxon>malvids</taxon>
        <taxon>Myrtales</taxon>
        <taxon>Myrtaceae</taxon>
        <taxon>Myrtoideae</taxon>
        <taxon>Myrteae</taxon>
        <taxon>Australasian group</taxon>
        <taxon>Rhodamnia</taxon>
    </lineage>
</organism>
<evidence type="ECO:0000313" key="6">
    <source>
        <dbReference type="RefSeq" id="XP_048134032.1"/>
    </source>
</evidence>
<dbReference type="Proteomes" id="UP000827889">
    <property type="component" value="Chromosome 4"/>
</dbReference>
<dbReference type="InterPro" id="IPR003591">
    <property type="entry name" value="Leu-rich_rpt_typical-subtyp"/>
</dbReference>
<dbReference type="InterPro" id="IPR000157">
    <property type="entry name" value="TIR_dom"/>
</dbReference>
<dbReference type="InterPro" id="IPR058192">
    <property type="entry name" value="WHD_ROQ1-like"/>
</dbReference>
<dbReference type="InterPro" id="IPR027417">
    <property type="entry name" value="P-loop_NTPase"/>
</dbReference>
<sequence length="1152" mass="130327">MKRLFSMLTSNLFQNYKPSKRRKADDAGASASSLTSTGSNNYDVFLSFGGEDTRKTFVDHLYKGLDGAGIYAFRDDNELREGENIGPSLLQAIKNSKISIPVLSQNYARSKWCLQELVQMIESMKSDGQVVLPVFYGVEPADVRYQKRSFGETFSHFSRKYSEEDVGKWKQALEDVGSLKGWESERTADGREGELVEMIVGRVLSKLKEAFQLVVTEQLVGIDNAVADILRLLDDNPNASEIVGIHGMGGIGKTTLAKVVYNKISDQFQHRSFIADIRESSQRKGISCLQNQLISDILREKDEVPNEDAGIRMMESRFKHKRVLVLLDDVDNHHQLKALIGKPDWFERGSKIIITTRIKSVLDVTEVNSQYELNGIAEDQSLILFCRHAFRRDSPPCEFESPSHDVVSTTGGLPLSLEIIGSYTCGKNPSFWGDALKRLKRVPPEEVQEKLRISYDALTHEEQQIFLDIACFFIGTDLRIASYMWDARDFYPSMGIERLRFMSLIKIGDNHKLKMHDQLRDLGREIVRKEDYNAPMNRSRLWVHEEALQVLRRNKGIEKHHVRALCLNEWRPGGEFTTEQFKALPNLRFLQIHDPKLIGDSKSLPPELRWLKWSICPVSMDASFRLEKLVILDLSFSDVSELWEGWSHLKVAKDLRVLNLTGCYYLKGTPDLSAWQSLEILVLAECYYLEQIHPSIGEVKGLVSLDFSECAKLRVLPAEMGKLQELKELNICWTAIKEIPPCIGSLEKLEILHARGCKSLVGLPDSISHLVNLSTLDLSNCVSLDGVQRLSSDSRYNPSHRVTSVNRRSNRIPRKLKLSPPNVFPHMGMPELPESLGDLRNSKNLPSTIGKLGNLEELHASHCESPGGEFPIDGLSSLKILVLNRTSFSGFPDTFDKLSRLEKLDLRGCRMLQSLPESISKLPSLQHLLLTDCRQLQSLPELPSCLTVLVVTCQSRTLPQLSHLIHLKELTIQLCKFLESIPELPSGILKLSVSNCAKLKELPSLSSSKFLSRLDIQWCKELTEIKGLEALKSLVRLSVIGSKGLSKLDGLEHAESLRYLDISYCDYFIRPDLSQCTHLKRLKARGCCYLVEIKGLERLKNLEFLDISWCISIETLPDLSGLDNLRHLQIDACEKLGDVQVLENVHVIKTTR</sequence>
<reference evidence="6" key="1">
    <citation type="submission" date="2025-08" db="UniProtKB">
        <authorList>
            <consortium name="RefSeq"/>
        </authorList>
    </citation>
    <scope>IDENTIFICATION</scope>
    <source>
        <tissue evidence="6">Leaf</tissue>
    </source>
</reference>
<evidence type="ECO:0000313" key="5">
    <source>
        <dbReference type="Proteomes" id="UP000827889"/>
    </source>
</evidence>
<dbReference type="Pfam" id="PF23598">
    <property type="entry name" value="LRR_14"/>
    <property type="match status" value="1"/>
</dbReference>
<keyword evidence="5" id="KW-1185">Reference proteome</keyword>
<dbReference type="InterPro" id="IPR032675">
    <property type="entry name" value="LRR_dom_sf"/>
</dbReference>
<keyword evidence="1" id="KW-0433">Leucine-rich repeat</keyword>
<dbReference type="GeneID" id="115752576"/>
<dbReference type="SMART" id="SM00255">
    <property type="entry name" value="TIR"/>
    <property type="match status" value="1"/>
</dbReference>
<evidence type="ECO:0000259" key="4">
    <source>
        <dbReference type="PROSITE" id="PS50104"/>
    </source>
</evidence>
<dbReference type="Pfam" id="PF01582">
    <property type="entry name" value="TIR"/>
    <property type="match status" value="1"/>
</dbReference>
<dbReference type="Gene3D" id="3.40.50.10140">
    <property type="entry name" value="Toll/interleukin-1 receptor homology (TIR) domain"/>
    <property type="match status" value="1"/>
</dbReference>
<dbReference type="Pfam" id="PF00931">
    <property type="entry name" value="NB-ARC"/>
    <property type="match status" value="1"/>
</dbReference>
<dbReference type="Gene3D" id="3.40.1170.20">
    <property type="entry name" value="tRNA intron endonuclease, N-terminal domain"/>
    <property type="match status" value="1"/>
</dbReference>
<dbReference type="InterPro" id="IPR036390">
    <property type="entry name" value="WH_DNA-bd_sf"/>
</dbReference>
<dbReference type="SUPFAM" id="SSF52058">
    <property type="entry name" value="L domain-like"/>
    <property type="match status" value="2"/>
</dbReference>
<dbReference type="PANTHER" id="PTHR11017">
    <property type="entry name" value="LEUCINE-RICH REPEAT-CONTAINING PROTEIN"/>
    <property type="match status" value="1"/>
</dbReference>
<accession>A0ABM3HBQ2</accession>
<dbReference type="PRINTS" id="PR00364">
    <property type="entry name" value="DISEASERSIST"/>
</dbReference>
<evidence type="ECO:0000256" key="1">
    <source>
        <dbReference type="ARBA" id="ARBA00022614"/>
    </source>
</evidence>
<keyword evidence="2" id="KW-0677">Repeat</keyword>
<dbReference type="SUPFAM" id="SSF52200">
    <property type="entry name" value="Toll/Interleukin receptor TIR domain"/>
    <property type="match status" value="1"/>
</dbReference>
<dbReference type="InterPro" id="IPR042197">
    <property type="entry name" value="Apaf_helical"/>
</dbReference>
<dbReference type="SMART" id="SM00369">
    <property type="entry name" value="LRR_TYP"/>
    <property type="match status" value="5"/>
</dbReference>
<protein>
    <submittedName>
        <fullName evidence="6">Disease resistance protein L6-like</fullName>
    </submittedName>
</protein>
<dbReference type="InterPro" id="IPR002182">
    <property type="entry name" value="NB-ARC"/>
</dbReference>
<dbReference type="SUPFAM" id="SSF52540">
    <property type="entry name" value="P-loop containing nucleoside triphosphate hydrolases"/>
    <property type="match status" value="1"/>
</dbReference>
<keyword evidence="3" id="KW-0611">Plant defense</keyword>
<proteinExistence type="predicted"/>
<dbReference type="PROSITE" id="PS50104">
    <property type="entry name" value="TIR"/>
    <property type="match status" value="1"/>
</dbReference>
<dbReference type="InterPro" id="IPR055414">
    <property type="entry name" value="LRR_R13L4/SHOC2-like"/>
</dbReference>
<dbReference type="PANTHER" id="PTHR11017:SF570">
    <property type="entry name" value="DISEASE RESISTANCE PROTEIN (TIR-NBS CLASS)-RELATED"/>
    <property type="match status" value="1"/>
</dbReference>
<dbReference type="Gene3D" id="3.40.50.300">
    <property type="entry name" value="P-loop containing nucleotide triphosphate hydrolases"/>
    <property type="match status" value="1"/>
</dbReference>
<evidence type="ECO:0000256" key="2">
    <source>
        <dbReference type="ARBA" id="ARBA00022737"/>
    </source>
</evidence>
<gene>
    <name evidence="6" type="primary">LOC115752576</name>
</gene>
<dbReference type="RefSeq" id="XP_048134032.1">
    <property type="nucleotide sequence ID" value="XM_048278075.1"/>
</dbReference>
<dbReference type="Gene3D" id="1.10.8.430">
    <property type="entry name" value="Helical domain of apoptotic protease-activating factors"/>
    <property type="match status" value="1"/>
</dbReference>
<name>A0ABM3HBQ2_9MYRT</name>
<dbReference type="InterPro" id="IPR044974">
    <property type="entry name" value="Disease_R_plants"/>
</dbReference>
<dbReference type="Pfam" id="PF23282">
    <property type="entry name" value="WHD_ROQ1"/>
    <property type="match status" value="1"/>
</dbReference>
<dbReference type="Pfam" id="PF00560">
    <property type="entry name" value="LRR_1"/>
    <property type="match status" value="1"/>
</dbReference>
<dbReference type="InterPro" id="IPR035897">
    <property type="entry name" value="Toll_tir_struct_dom_sf"/>
</dbReference>
<feature type="domain" description="TIR" evidence="4">
    <location>
        <begin position="40"/>
        <end position="207"/>
    </location>
</feature>
<dbReference type="SUPFAM" id="SSF46785">
    <property type="entry name" value="Winged helix' DNA-binding domain"/>
    <property type="match status" value="1"/>
</dbReference>
<evidence type="ECO:0000256" key="3">
    <source>
        <dbReference type="ARBA" id="ARBA00022821"/>
    </source>
</evidence>
<dbReference type="Gene3D" id="3.80.10.10">
    <property type="entry name" value="Ribonuclease Inhibitor"/>
    <property type="match status" value="3"/>
</dbReference>
<dbReference type="InterPro" id="IPR001611">
    <property type="entry name" value="Leu-rich_rpt"/>
</dbReference>